<dbReference type="PANTHER" id="PTHR11601:SF50">
    <property type="entry name" value="CYSTEINE DESULFURASE ISCS 2-RELATED"/>
    <property type="match status" value="1"/>
</dbReference>
<protein>
    <submittedName>
        <fullName evidence="10">Aminotransferase</fullName>
    </submittedName>
    <submittedName>
        <fullName evidence="9">Cysteine desulfurase family protein</fullName>
    </submittedName>
</protein>
<evidence type="ECO:0000313" key="11">
    <source>
        <dbReference type="Proteomes" id="UP000196074"/>
    </source>
</evidence>
<reference evidence="9" key="3">
    <citation type="submission" date="2023-03" db="EMBL/GenBank/DDBJ databases">
        <authorList>
            <person name="Shen W."/>
            <person name="Cai J."/>
        </authorList>
    </citation>
    <scope>NUCLEOTIDE SEQUENCE</scope>
    <source>
        <strain evidence="9">B245-2</strain>
    </source>
</reference>
<dbReference type="PROSITE" id="PS00595">
    <property type="entry name" value="AA_TRANSFER_CLASS_5"/>
    <property type="match status" value="1"/>
</dbReference>
<dbReference type="RefSeq" id="WP_047334918.1">
    <property type="nucleotide sequence ID" value="NZ_AP035890.1"/>
</dbReference>
<name>A0A1Y4QTA9_9ENTE</name>
<keyword evidence="10" id="KW-0808">Transferase</keyword>
<keyword evidence="6" id="KW-0411">Iron-sulfur</keyword>
<dbReference type="Gene3D" id="3.40.640.10">
    <property type="entry name" value="Type I PLP-dependent aspartate aminotransferase-like (Major domain)"/>
    <property type="match status" value="1"/>
</dbReference>
<feature type="domain" description="Aminotransferase class V" evidence="8">
    <location>
        <begin position="2"/>
        <end position="365"/>
    </location>
</feature>
<evidence type="ECO:0000256" key="1">
    <source>
        <dbReference type="ARBA" id="ARBA00001933"/>
    </source>
</evidence>
<evidence type="ECO:0000256" key="4">
    <source>
        <dbReference type="ARBA" id="ARBA00022898"/>
    </source>
</evidence>
<dbReference type="InterPro" id="IPR000192">
    <property type="entry name" value="Aminotrans_V_dom"/>
</dbReference>
<evidence type="ECO:0000256" key="7">
    <source>
        <dbReference type="RuleBase" id="RU004504"/>
    </source>
</evidence>
<dbReference type="InterPro" id="IPR015421">
    <property type="entry name" value="PyrdxlP-dep_Trfase_major"/>
</dbReference>
<evidence type="ECO:0000313" key="10">
    <source>
        <dbReference type="EMBL" id="OUQ08556.1"/>
    </source>
</evidence>
<dbReference type="Proteomes" id="UP001255696">
    <property type="component" value="Unassembled WGS sequence"/>
</dbReference>
<comment type="caution">
    <text evidence="10">The sequence shown here is derived from an EMBL/GenBank/DDBJ whole genome shotgun (WGS) entry which is preliminary data.</text>
</comment>
<proteinExistence type="inferred from homology"/>
<dbReference type="InterPro" id="IPR015424">
    <property type="entry name" value="PyrdxlP-dep_Trfase"/>
</dbReference>
<organism evidence="10 11">
    <name type="scientific">Enterococcus cecorum</name>
    <dbReference type="NCBI Taxonomy" id="44008"/>
    <lineage>
        <taxon>Bacteria</taxon>
        <taxon>Bacillati</taxon>
        <taxon>Bacillota</taxon>
        <taxon>Bacilli</taxon>
        <taxon>Lactobacillales</taxon>
        <taxon>Enterococcaceae</taxon>
        <taxon>Enterococcus</taxon>
    </lineage>
</organism>
<dbReference type="EMBL" id="NFLC01000030">
    <property type="protein sequence ID" value="OUQ08556.1"/>
    <property type="molecule type" value="Genomic_DNA"/>
</dbReference>
<reference evidence="10" key="2">
    <citation type="journal article" date="2018" name="BMC Genomics">
        <title>Whole genome sequencing and function prediction of 133 gut anaerobes isolated from chicken caecum in pure cultures.</title>
        <authorList>
            <person name="Medvecky M."/>
            <person name="Cejkova D."/>
            <person name="Polansky O."/>
            <person name="Karasova D."/>
            <person name="Kubasova T."/>
            <person name="Cizek A."/>
            <person name="Rychlik I."/>
        </authorList>
    </citation>
    <scope>NUCLEOTIDE SEQUENCE</scope>
    <source>
        <strain evidence="10">An144</strain>
    </source>
</reference>
<accession>A0A1Y4QTA9</accession>
<keyword evidence="10" id="KW-0032">Aminotransferase</keyword>
<dbReference type="Gene3D" id="1.10.260.50">
    <property type="match status" value="1"/>
</dbReference>
<reference evidence="11" key="1">
    <citation type="submission" date="2017-04" db="EMBL/GenBank/DDBJ databases">
        <title>Function of individual gut microbiota members based on whole genome sequencing of pure cultures obtained from chicken caecum.</title>
        <authorList>
            <person name="Medvecky M."/>
            <person name="Cejkova D."/>
            <person name="Polansky O."/>
            <person name="Karasova D."/>
            <person name="Kubasova T."/>
            <person name="Cizek A."/>
            <person name="Rychlik I."/>
        </authorList>
    </citation>
    <scope>NUCLEOTIDE SEQUENCE [LARGE SCALE GENOMIC DNA]</scope>
    <source>
        <strain evidence="11">An144</strain>
    </source>
</reference>
<dbReference type="Pfam" id="PF00266">
    <property type="entry name" value="Aminotran_5"/>
    <property type="match status" value="1"/>
</dbReference>
<dbReference type="FunFam" id="3.40.640.10:FF:000084">
    <property type="entry name" value="IscS-like cysteine desulfurase"/>
    <property type="match status" value="1"/>
</dbReference>
<gene>
    <name evidence="10" type="ORF">B5E88_11040</name>
    <name evidence="9" type="ORF">P7H47_04960</name>
</gene>
<dbReference type="PANTHER" id="PTHR11601">
    <property type="entry name" value="CYSTEINE DESULFURYLASE FAMILY MEMBER"/>
    <property type="match status" value="1"/>
</dbReference>
<evidence type="ECO:0000256" key="5">
    <source>
        <dbReference type="ARBA" id="ARBA00023004"/>
    </source>
</evidence>
<comment type="similarity">
    <text evidence="2">Belongs to the class-V pyridoxal-phosphate-dependent aminotransferase family. NifS/IscS subfamily.</text>
</comment>
<sequence length="380" mass="42016">MIYFDNSATTSIHRLALDAYVRTSQTIMGNPSSLHRLGTQANRLLQEARKQIAGLLDVHTDEIVFTSGGTEGNNYIIKGTAYEKQNFGKHIILSAIEHPSVSETCQQLAAQGFEISVVPVDSQGFVKIDELKKMIRKDTILVSIMAVNNEVGSIQPIQAISEVLTAFPKIHFHVDSVQAIGQIPLSDFLTERVDFATFSAHKFHGPRGVGFIYKKQGRKIMPLLAGGGQEQNQRSSTENLPAIVAMAKALRLKLDQQAQKMTKVAQLKDSLKSALVAYPEVVVFSGVDHFAPHILCFALKGIRGEVLVHALEEKEIFISTTSACSSRKKMASSTLHAMNVEDKIAKCAVRISLDENNTMAEVEQFLIVFRQLYQKFTKVM</sequence>
<evidence type="ECO:0000256" key="3">
    <source>
        <dbReference type="ARBA" id="ARBA00022723"/>
    </source>
</evidence>
<comment type="cofactor">
    <cofactor evidence="1 7">
        <name>pyridoxal 5'-phosphate</name>
        <dbReference type="ChEBI" id="CHEBI:597326"/>
    </cofactor>
</comment>
<keyword evidence="3" id="KW-0479">Metal-binding</keyword>
<dbReference type="Proteomes" id="UP000196074">
    <property type="component" value="Unassembled WGS sequence"/>
</dbReference>
<evidence type="ECO:0000256" key="6">
    <source>
        <dbReference type="ARBA" id="ARBA00023014"/>
    </source>
</evidence>
<dbReference type="GO" id="GO:0031071">
    <property type="term" value="F:cysteine desulfurase activity"/>
    <property type="evidence" value="ECO:0007669"/>
    <property type="project" value="UniProtKB-ARBA"/>
</dbReference>
<dbReference type="GO" id="GO:0008483">
    <property type="term" value="F:transaminase activity"/>
    <property type="evidence" value="ECO:0007669"/>
    <property type="project" value="UniProtKB-KW"/>
</dbReference>
<evidence type="ECO:0000256" key="2">
    <source>
        <dbReference type="ARBA" id="ARBA00006490"/>
    </source>
</evidence>
<dbReference type="SUPFAM" id="SSF53383">
    <property type="entry name" value="PLP-dependent transferases"/>
    <property type="match status" value="1"/>
</dbReference>
<dbReference type="InterPro" id="IPR020578">
    <property type="entry name" value="Aminotrans_V_PyrdxlP_BS"/>
</dbReference>
<keyword evidence="4" id="KW-0663">Pyridoxal phosphate</keyword>
<dbReference type="GO" id="GO:0046872">
    <property type="term" value="F:metal ion binding"/>
    <property type="evidence" value="ECO:0007669"/>
    <property type="project" value="UniProtKB-KW"/>
</dbReference>
<evidence type="ECO:0000259" key="8">
    <source>
        <dbReference type="Pfam" id="PF00266"/>
    </source>
</evidence>
<keyword evidence="5" id="KW-0408">Iron</keyword>
<dbReference type="EMBL" id="JARQBI010000008">
    <property type="protein sequence ID" value="MDT2796598.1"/>
    <property type="molecule type" value="Genomic_DNA"/>
</dbReference>
<dbReference type="AlphaFoldDB" id="A0A1Y4QTA9"/>
<dbReference type="GO" id="GO:0051536">
    <property type="term" value="F:iron-sulfur cluster binding"/>
    <property type="evidence" value="ECO:0007669"/>
    <property type="project" value="UniProtKB-KW"/>
</dbReference>
<evidence type="ECO:0000313" key="9">
    <source>
        <dbReference type="EMBL" id="MDT2796598.1"/>
    </source>
</evidence>
<dbReference type="InterPro" id="IPR015422">
    <property type="entry name" value="PyrdxlP-dep_Trfase_small"/>
</dbReference>
<dbReference type="PIRSF" id="PIRSF005572">
    <property type="entry name" value="NifS"/>
    <property type="match status" value="1"/>
</dbReference>
<dbReference type="InterPro" id="IPR016454">
    <property type="entry name" value="Cysteine_dSase"/>
</dbReference>
<dbReference type="Gene3D" id="3.90.1150.10">
    <property type="entry name" value="Aspartate Aminotransferase, domain 1"/>
    <property type="match status" value="1"/>
</dbReference>